<dbReference type="SUPFAM" id="SSF53822">
    <property type="entry name" value="Periplasmic binding protein-like I"/>
    <property type="match status" value="1"/>
</dbReference>
<dbReference type="CDD" id="cd06346">
    <property type="entry name" value="PBP1_ABC_ligand_binding-like"/>
    <property type="match status" value="1"/>
</dbReference>
<dbReference type="PANTHER" id="PTHR30483:SF6">
    <property type="entry name" value="PERIPLASMIC BINDING PROTEIN OF ABC TRANSPORTER FOR NATURAL AMINO ACIDS"/>
    <property type="match status" value="1"/>
</dbReference>
<evidence type="ECO:0000313" key="4">
    <source>
        <dbReference type="EMBL" id="GAA3732789.1"/>
    </source>
</evidence>
<dbReference type="Gene3D" id="3.40.50.2300">
    <property type="match status" value="3"/>
</dbReference>
<comment type="similarity">
    <text evidence="1">Belongs to the leucine-binding protein family.</text>
</comment>
<dbReference type="InterPro" id="IPR028082">
    <property type="entry name" value="Peripla_BP_I"/>
</dbReference>
<keyword evidence="2" id="KW-0732">Signal</keyword>
<reference evidence="5" key="1">
    <citation type="journal article" date="2019" name="Int. J. Syst. Evol. Microbiol.">
        <title>The Global Catalogue of Microorganisms (GCM) 10K type strain sequencing project: providing services to taxonomists for standard genome sequencing and annotation.</title>
        <authorList>
            <consortium name="The Broad Institute Genomics Platform"/>
            <consortium name="The Broad Institute Genome Sequencing Center for Infectious Disease"/>
            <person name="Wu L."/>
            <person name="Ma J."/>
        </authorList>
    </citation>
    <scope>NUCLEOTIDE SEQUENCE [LARGE SCALE GENOMIC DNA]</scope>
    <source>
        <strain evidence="5">JCM 16949</strain>
    </source>
</reference>
<dbReference type="InterPro" id="IPR028081">
    <property type="entry name" value="Leu-bd"/>
</dbReference>
<comment type="caution">
    <text evidence="4">The sequence shown here is derived from an EMBL/GenBank/DDBJ whole genome shotgun (WGS) entry which is preliminary data.</text>
</comment>
<evidence type="ECO:0000313" key="5">
    <source>
        <dbReference type="Proteomes" id="UP001501004"/>
    </source>
</evidence>
<evidence type="ECO:0000256" key="1">
    <source>
        <dbReference type="ARBA" id="ARBA00010062"/>
    </source>
</evidence>
<dbReference type="InterPro" id="IPR051010">
    <property type="entry name" value="BCAA_transport"/>
</dbReference>
<name>A0ABP7FA28_9MICO</name>
<protein>
    <submittedName>
        <fullName evidence="4">ABC transporter substrate-binding protein</fullName>
    </submittedName>
</protein>
<dbReference type="Proteomes" id="UP001501004">
    <property type="component" value="Unassembled WGS sequence"/>
</dbReference>
<dbReference type="EMBL" id="BAABAE010000002">
    <property type="protein sequence ID" value="GAA3732789.1"/>
    <property type="molecule type" value="Genomic_DNA"/>
</dbReference>
<accession>A0ABP7FA28</accession>
<organism evidence="4 5">
    <name type="scientific">Leifsonella bigeumensis</name>
    <dbReference type="NCBI Taxonomy" id="433643"/>
    <lineage>
        <taxon>Bacteria</taxon>
        <taxon>Bacillati</taxon>
        <taxon>Actinomycetota</taxon>
        <taxon>Actinomycetes</taxon>
        <taxon>Micrococcales</taxon>
        <taxon>Microbacteriaceae</taxon>
        <taxon>Leifsonella</taxon>
    </lineage>
</organism>
<dbReference type="PANTHER" id="PTHR30483">
    <property type="entry name" value="LEUCINE-SPECIFIC-BINDING PROTEIN"/>
    <property type="match status" value="1"/>
</dbReference>
<dbReference type="PROSITE" id="PS51257">
    <property type="entry name" value="PROKAR_LIPOPROTEIN"/>
    <property type="match status" value="1"/>
</dbReference>
<proteinExistence type="inferred from homology"/>
<evidence type="ECO:0000259" key="3">
    <source>
        <dbReference type="Pfam" id="PF13458"/>
    </source>
</evidence>
<dbReference type="Pfam" id="PF13458">
    <property type="entry name" value="Peripla_BP_6"/>
    <property type="match status" value="1"/>
</dbReference>
<keyword evidence="5" id="KW-1185">Reference proteome</keyword>
<evidence type="ECO:0000256" key="2">
    <source>
        <dbReference type="ARBA" id="ARBA00022729"/>
    </source>
</evidence>
<sequence>MSVFAKAKASRSKNLKSTLTGLAIVGVGALVLSGCTPTDSGTPAGPREDLTLKIGTLLPQTGALAFLGPPEEAGVALAAQEINDADLGITVEVTYGDSGDPDNKAYATTVPNLLSEGVDAVVGAASSGVSKLVIDQIIGADTLMFSPANTSPDFTTWDDHNLYWRTAPSDLLQGEVLGNLIADDGASTLGMIVLNDAYGTGLEKVTKSTFEDAGGTVVASEFFNAGDTNFSAQISAVLAQSPDAIALITFDEIYTILPALKDAGFDTSKVYLVDGNLKQFGKDLPPATLTGAKGTTPGPVLADDFQQRLNDIYSSEFGGTLDDYSYAAESYDAVILIALAALAANSTDAVDIATKLQEVSGGSGNGEKVTDFASAAQVIIDGGTVDYDGASGPITFDDAGDPTEATIGIFQYGDDNMHTRIN</sequence>
<feature type="domain" description="Leucine-binding protein" evidence="3">
    <location>
        <begin position="51"/>
        <end position="362"/>
    </location>
</feature>
<dbReference type="RefSeq" id="WP_344753657.1">
    <property type="nucleotide sequence ID" value="NZ_BAABAE010000002.1"/>
</dbReference>
<gene>
    <name evidence="4" type="ORF">GCM10022239_06450</name>
</gene>